<reference evidence="6" key="1">
    <citation type="submission" date="2022-07" db="EMBL/GenBank/DDBJ databases">
        <authorList>
            <person name="Macas J."/>
            <person name="Novak P."/>
            <person name="Neumann P."/>
        </authorList>
    </citation>
    <scope>NUCLEOTIDE SEQUENCE</scope>
</reference>
<comment type="similarity">
    <text evidence="5">Belongs to the ROH1 family.</text>
</comment>
<comment type="caution">
    <text evidence="6">The sequence shown here is derived from an EMBL/GenBank/DDBJ whole genome shotgun (WGS) entry which is preliminary data.</text>
</comment>
<keyword evidence="4" id="KW-0472">Membrane</keyword>
<protein>
    <recommendedName>
        <fullName evidence="8">Protein BPS1, chloroplastic</fullName>
    </recommendedName>
</protein>
<proteinExistence type="inferred from homology"/>
<evidence type="ECO:0000313" key="7">
    <source>
        <dbReference type="Proteomes" id="UP001152523"/>
    </source>
</evidence>
<evidence type="ECO:0000256" key="2">
    <source>
        <dbReference type="ARBA" id="ARBA00022692"/>
    </source>
</evidence>
<keyword evidence="2" id="KW-0812">Transmembrane</keyword>
<dbReference type="GO" id="GO:0016020">
    <property type="term" value="C:membrane"/>
    <property type="evidence" value="ECO:0007669"/>
    <property type="project" value="UniProtKB-SubCell"/>
</dbReference>
<dbReference type="InterPro" id="IPR008511">
    <property type="entry name" value="ROH1-like"/>
</dbReference>
<dbReference type="EMBL" id="CAMAPF010000075">
    <property type="protein sequence ID" value="CAH9093092.1"/>
    <property type="molecule type" value="Genomic_DNA"/>
</dbReference>
<keyword evidence="7" id="KW-1185">Reference proteome</keyword>
<comment type="subcellular location">
    <subcellularLocation>
        <location evidence="1">Membrane</location>
        <topology evidence="1">Single-pass membrane protein</topology>
    </subcellularLocation>
</comment>
<accession>A0AAV0DB52</accession>
<evidence type="ECO:0008006" key="8">
    <source>
        <dbReference type="Google" id="ProtNLM"/>
    </source>
</evidence>
<dbReference type="Proteomes" id="UP001152523">
    <property type="component" value="Unassembled WGS sequence"/>
</dbReference>
<evidence type="ECO:0000256" key="3">
    <source>
        <dbReference type="ARBA" id="ARBA00022989"/>
    </source>
</evidence>
<evidence type="ECO:0000256" key="5">
    <source>
        <dbReference type="ARBA" id="ARBA00035114"/>
    </source>
</evidence>
<dbReference type="PANTHER" id="PTHR31509">
    <property type="entry name" value="BPS1-LIKE PROTEIN"/>
    <property type="match status" value="1"/>
</dbReference>
<dbReference type="AlphaFoldDB" id="A0AAV0DB52"/>
<evidence type="ECO:0000313" key="6">
    <source>
        <dbReference type="EMBL" id="CAH9093092.1"/>
    </source>
</evidence>
<evidence type="ECO:0000256" key="1">
    <source>
        <dbReference type="ARBA" id="ARBA00004167"/>
    </source>
</evidence>
<keyword evidence="3" id="KW-1133">Transmembrane helix</keyword>
<organism evidence="6 7">
    <name type="scientific">Cuscuta epithymum</name>
    <dbReference type="NCBI Taxonomy" id="186058"/>
    <lineage>
        <taxon>Eukaryota</taxon>
        <taxon>Viridiplantae</taxon>
        <taxon>Streptophyta</taxon>
        <taxon>Embryophyta</taxon>
        <taxon>Tracheophyta</taxon>
        <taxon>Spermatophyta</taxon>
        <taxon>Magnoliopsida</taxon>
        <taxon>eudicotyledons</taxon>
        <taxon>Gunneridae</taxon>
        <taxon>Pentapetalae</taxon>
        <taxon>asterids</taxon>
        <taxon>lamiids</taxon>
        <taxon>Solanales</taxon>
        <taxon>Convolvulaceae</taxon>
        <taxon>Cuscuteae</taxon>
        <taxon>Cuscuta</taxon>
        <taxon>Cuscuta subgen. Cuscuta</taxon>
    </lineage>
</organism>
<name>A0AAV0DB52_9ASTE</name>
<gene>
    <name evidence="6" type="ORF">CEPIT_LOCUS12366</name>
</gene>
<evidence type="ECO:0000256" key="4">
    <source>
        <dbReference type="ARBA" id="ARBA00023136"/>
    </source>
</evidence>
<sequence>MSRPQGPHRPFFPFGNPFRRILPNGSNMSQRLHSLLKSFEESLALKLKNLIPESIDGFISLSWFQKAIVTLSEIHGDTKELITALEFPVSDWDEKWIDVYLDNSVKLLDICTAFSSEITRINQSNLFLTCAFHYLDGVEEEKLPQACLSLQEWGPRISGQNPRLGRCFDILNRLTESLNLPKIKRSEKGKVLMRAMYGVRTATIFVCSVFAVSFSGCVEKLKELEISESCYLWADNYTHLQDLINKEIRKVYSSGNQGTALRELEDVRVSVEKLCPLIRDGGGGSSMFREETLGLAVAVGRLSEGLDGLAKEVDGFFQIVLTGRDALLCNLRVGDENGSPTQGNTVNVERSTSR</sequence>
<dbReference type="Pfam" id="PF05633">
    <property type="entry name" value="ROH1-like"/>
    <property type="match status" value="1"/>
</dbReference>